<evidence type="ECO:0008006" key="4">
    <source>
        <dbReference type="Google" id="ProtNLM"/>
    </source>
</evidence>
<gene>
    <name evidence="2" type="ORF">BSZ39_12285</name>
</gene>
<keyword evidence="1" id="KW-0732">Signal</keyword>
<evidence type="ECO:0000313" key="2">
    <source>
        <dbReference type="EMBL" id="OKL52930.1"/>
    </source>
</evidence>
<reference evidence="3" key="1">
    <citation type="submission" date="2016-12" db="EMBL/GenBank/DDBJ databases">
        <authorList>
            <person name="Meng X."/>
        </authorList>
    </citation>
    <scope>NUCLEOTIDE SEQUENCE [LARGE SCALE GENOMIC DNA]</scope>
    <source>
        <strain evidence="3">DSM 19116</strain>
    </source>
</reference>
<feature type="chain" id="PRO_5039097737" description="Lipoprotein" evidence="1">
    <location>
        <begin position="21"/>
        <end position="141"/>
    </location>
</feature>
<dbReference type="RefSeq" id="WP_073717603.1">
    <property type="nucleotide sequence ID" value="NZ_MQVR01000121.1"/>
</dbReference>
<dbReference type="EMBL" id="MQVR01000121">
    <property type="protein sequence ID" value="OKL52930.1"/>
    <property type="molecule type" value="Genomic_DNA"/>
</dbReference>
<organism evidence="2 3">
    <name type="scientific">Bowdeniella nasicola</name>
    <dbReference type="NCBI Taxonomy" id="208480"/>
    <lineage>
        <taxon>Bacteria</taxon>
        <taxon>Bacillati</taxon>
        <taxon>Actinomycetota</taxon>
        <taxon>Actinomycetes</taxon>
        <taxon>Actinomycetales</taxon>
        <taxon>Actinomycetaceae</taxon>
        <taxon>Bowdeniella</taxon>
    </lineage>
</organism>
<feature type="signal peptide" evidence="1">
    <location>
        <begin position="1"/>
        <end position="20"/>
    </location>
</feature>
<evidence type="ECO:0000313" key="3">
    <source>
        <dbReference type="Proteomes" id="UP000185628"/>
    </source>
</evidence>
<comment type="caution">
    <text evidence="2">The sequence shown here is derived from an EMBL/GenBank/DDBJ whole genome shotgun (WGS) entry which is preliminary data.</text>
</comment>
<protein>
    <recommendedName>
        <fullName evidence="4">Lipoprotein</fullName>
    </recommendedName>
</protein>
<proteinExistence type="predicted"/>
<dbReference type="PROSITE" id="PS51257">
    <property type="entry name" value="PROKAR_LIPOPROTEIN"/>
    <property type="match status" value="1"/>
</dbReference>
<dbReference type="Proteomes" id="UP000185628">
    <property type="component" value="Unassembled WGS sequence"/>
</dbReference>
<accession>A0A1Q5PZY9</accession>
<keyword evidence="3" id="KW-1185">Reference proteome</keyword>
<sequence>MRKLGVFVAVSALLITGCSASDTAQWHPNNDLHYATYHASSDDAKFDSAWSGKLVRIGNCVGVEENGWYLIEIPDSYELVTNDSGQFALRHGSEVYPFDREYTGGGVLRENLDKLAGHPELQKCAADHAVAGSILIYTIEK</sequence>
<dbReference type="OrthoDB" id="9813479at2"/>
<name>A0A1Q5PZY9_9ACTO</name>
<dbReference type="AlphaFoldDB" id="A0A1Q5PZY9"/>
<evidence type="ECO:0000256" key="1">
    <source>
        <dbReference type="SAM" id="SignalP"/>
    </source>
</evidence>